<keyword evidence="2" id="KW-1133">Transmembrane helix</keyword>
<evidence type="ECO:0000256" key="2">
    <source>
        <dbReference type="SAM" id="Phobius"/>
    </source>
</evidence>
<evidence type="ECO:0000313" key="3">
    <source>
        <dbReference type="EMBL" id="NJQ05551.1"/>
    </source>
</evidence>
<feature type="region of interest" description="Disordered" evidence="1">
    <location>
        <begin position="1"/>
        <end position="23"/>
    </location>
</feature>
<keyword evidence="4" id="KW-1185">Reference proteome</keyword>
<sequence>MAYRTRGAISPLTTDRPPLPGRRAEEQQRGCLFALAQLPLIIFLAVIGTLLTVAAVHDLFLL</sequence>
<evidence type="ECO:0000313" key="4">
    <source>
        <dbReference type="Proteomes" id="UP000578686"/>
    </source>
</evidence>
<keyword evidence="2" id="KW-0472">Membrane</keyword>
<name>A0A7X6HYF0_9ACTN</name>
<dbReference type="EMBL" id="JAAVJD010000041">
    <property type="protein sequence ID" value="NJQ05551.1"/>
    <property type="molecule type" value="Genomic_DNA"/>
</dbReference>
<protein>
    <submittedName>
        <fullName evidence="3">Uncharacterized protein</fullName>
    </submittedName>
</protein>
<reference evidence="3 4" key="1">
    <citation type="submission" date="2020-03" db="EMBL/GenBank/DDBJ databases">
        <title>Draft genome of Streptomyces sp. ventii, isolated from the Axial Seamount in the Pacific Ocean, and resequencing of the two type strains Streptomyces lonarensis strain NCL 716 and Streptomyces bohaiensis strain 11A07.</title>
        <authorList>
            <person name="Loughran R.M."/>
            <person name="Pfannmuller K.M."/>
            <person name="Wasson B.J."/>
            <person name="Deadmond M.C."/>
            <person name="Paddock B.E."/>
            <person name="Koyack M.J."/>
            <person name="Gallegos D.A."/>
            <person name="Mitchell E.A."/>
            <person name="Ushijima B."/>
            <person name="Saw J.H."/>
            <person name="Mcphail K.L."/>
            <person name="Videau P."/>
        </authorList>
    </citation>
    <scope>NUCLEOTIDE SEQUENCE [LARGE SCALE GENOMIC DNA]</scope>
    <source>
        <strain evidence="3 4">NCL716</strain>
    </source>
</reference>
<feature type="transmembrane region" description="Helical" evidence="2">
    <location>
        <begin position="32"/>
        <end position="56"/>
    </location>
</feature>
<evidence type="ECO:0000256" key="1">
    <source>
        <dbReference type="SAM" id="MobiDB-lite"/>
    </source>
</evidence>
<comment type="caution">
    <text evidence="3">The sequence shown here is derived from an EMBL/GenBank/DDBJ whole genome shotgun (WGS) entry which is preliminary data.</text>
</comment>
<organism evidence="3 4">
    <name type="scientific">Streptomyces lonarensis</name>
    <dbReference type="NCBI Taxonomy" id="700599"/>
    <lineage>
        <taxon>Bacteria</taxon>
        <taxon>Bacillati</taxon>
        <taxon>Actinomycetota</taxon>
        <taxon>Actinomycetes</taxon>
        <taxon>Kitasatosporales</taxon>
        <taxon>Streptomycetaceae</taxon>
        <taxon>Streptomyces</taxon>
    </lineage>
</organism>
<gene>
    <name evidence="3" type="ORF">HCN56_08190</name>
</gene>
<proteinExistence type="predicted"/>
<keyword evidence="2" id="KW-0812">Transmembrane</keyword>
<dbReference type="AlphaFoldDB" id="A0A7X6HYF0"/>
<dbReference type="RefSeq" id="WP_167968824.1">
    <property type="nucleotide sequence ID" value="NZ_BHZG01000203.1"/>
</dbReference>
<dbReference type="Proteomes" id="UP000578686">
    <property type="component" value="Unassembled WGS sequence"/>
</dbReference>
<accession>A0A7X6HYF0</accession>